<proteinExistence type="predicted"/>
<feature type="compositionally biased region" description="Polar residues" evidence="3">
    <location>
        <begin position="491"/>
        <end position="500"/>
    </location>
</feature>
<evidence type="ECO:0000259" key="4">
    <source>
        <dbReference type="PROSITE" id="PS50002"/>
    </source>
</evidence>
<feature type="compositionally biased region" description="Low complexity" evidence="3">
    <location>
        <begin position="777"/>
        <end position="788"/>
    </location>
</feature>
<name>A0A8K0GAB6_IGNLU</name>
<feature type="compositionally biased region" description="Polar residues" evidence="3">
    <location>
        <begin position="1635"/>
        <end position="1646"/>
    </location>
</feature>
<gene>
    <name evidence="6" type="ORF">ILUMI_11615</name>
</gene>
<feature type="compositionally biased region" description="Polar residues" evidence="3">
    <location>
        <begin position="264"/>
        <end position="277"/>
    </location>
</feature>
<feature type="compositionally biased region" description="Polar residues" evidence="3">
    <location>
        <begin position="1439"/>
        <end position="1450"/>
    </location>
</feature>
<dbReference type="Pfam" id="PF02759">
    <property type="entry name" value="RUN"/>
    <property type="match status" value="1"/>
</dbReference>
<feature type="region of interest" description="Disordered" evidence="3">
    <location>
        <begin position="1435"/>
        <end position="1489"/>
    </location>
</feature>
<dbReference type="InterPro" id="IPR047343">
    <property type="entry name" value="RUSC1_2"/>
</dbReference>
<dbReference type="GO" id="GO:0031410">
    <property type="term" value="C:cytoplasmic vesicle"/>
    <property type="evidence" value="ECO:0007669"/>
    <property type="project" value="TreeGrafter"/>
</dbReference>
<evidence type="ECO:0000256" key="2">
    <source>
        <dbReference type="PROSITE-ProRule" id="PRU00192"/>
    </source>
</evidence>
<protein>
    <recommendedName>
        <fullName evidence="8">Iporin</fullName>
    </recommendedName>
</protein>
<feature type="region of interest" description="Disordered" evidence="3">
    <location>
        <begin position="928"/>
        <end position="949"/>
    </location>
</feature>
<dbReference type="OrthoDB" id="9884296at2759"/>
<dbReference type="Proteomes" id="UP000801492">
    <property type="component" value="Unassembled WGS sequence"/>
</dbReference>
<dbReference type="PANTHER" id="PTHR15591:SF13">
    <property type="entry name" value="RUN DOMAIN-CONTAINING PROTEIN"/>
    <property type="match status" value="1"/>
</dbReference>
<feature type="region of interest" description="Disordered" evidence="3">
    <location>
        <begin position="227"/>
        <end position="305"/>
    </location>
</feature>
<comment type="caution">
    <text evidence="6">The sequence shown here is derived from an EMBL/GenBank/DDBJ whole genome shotgun (WGS) entry which is preliminary data.</text>
</comment>
<dbReference type="InterPro" id="IPR001452">
    <property type="entry name" value="SH3_domain"/>
</dbReference>
<evidence type="ECO:0000256" key="1">
    <source>
        <dbReference type="ARBA" id="ARBA00022443"/>
    </source>
</evidence>
<feature type="compositionally biased region" description="Polar residues" evidence="3">
    <location>
        <begin position="1619"/>
        <end position="1628"/>
    </location>
</feature>
<feature type="region of interest" description="Disordered" evidence="3">
    <location>
        <begin position="830"/>
        <end position="849"/>
    </location>
</feature>
<accession>A0A8K0GAB6</accession>
<dbReference type="EMBL" id="VTPC01006900">
    <property type="protein sequence ID" value="KAF2894552.1"/>
    <property type="molecule type" value="Genomic_DNA"/>
</dbReference>
<feature type="compositionally biased region" description="Basic and acidic residues" evidence="3">
    <location>
        <begin position="228"/>
        <end position="237"/>
    </location>
</feature>
<dbReference type="InterPro" id="IPR036028">
    <property type="entry name" value="SH3-like_dom_sf"/>
</dbReference>
<dbReference type="Gene3D" id="2.30.30.40">
    <property type="entry name" value="SH3 Domains"/>
    <property type="match status" value="1"/>
</dbReference>
<sequence>MSDVGVGGRITAHSPDSDCNSNHPGSTSCLSNTSSQDIDFIQDNSDYQWFLDYNYRDGSTNHHTSILSLSEPYDANDVGYYDALAKNMDANLAEADMESFRTEDIHALLTNLPAMCTDPLSQETNRQGESFASVSGSMMAKFDFDSSISPHSSSQGEDSANSTSMSICKSELLFSPVKEVPMPGANFSVDSLDCELMTEHDIMLTCQANKDNYTIAFEGSMTMYSEDSDYHDTDKSEAASGTGSGHWPSNLKTQTDTIKRIDTSMAQSDSGGFTTWSKLKKRSSENQLRRHPSGNNNTAEDTNNRYNVTDNVLKSQSMPNLYKQKLKGLLASNYLKNHNLINSSIDPTHLKRKPVKVFDIQHQTQSSSLSGGSLVSEMATSADGGSSSSSESNKQQQPNFNLVKLFMKQKSMSAEGMSTAMDQSSISENWPTQSGASNESLEGKPLIHAETKPNCFEDSLLLDQKVNENSMRTHDLIIEEQDEDISRSESVEQLSESISKLDSVDSYENEQNQNNKHNINNNNSIEHNELTVPVPRRRLKIHGTQTRRNNSLGVSLSSDSSSLSSFSPTDRTDYITEPPKTTATQIPVHLMNKSMQTSCYIDKNLINAPYKLNCNNAKDCVKVIQPSFLNKLQKEGEAEKPVYVLYPNYVLPDLQFLNEKQEDITKILLMPQKAPSKTPSVKSRPFSCNDVEALKKKGFGHVQDWDSLNFLLPNEYRQILADVPEIAQKINTKDELLKKYKPSFCVSPPVRRKMRPSSCDCATLERTSSVDQGTNLSSSSSTATQPSSGYRGSSTMLLTDSQNSPAPTSNFNPLFVYRYDSVTSSEASLMTSERQRSITTTAPPLPKRSISLSHEHNKKGEIVPPRPPLPKGILRKSLENAKLRKNEKPKRYSMFEVTEDEIIEEISHKRHSLQDQYYYQRNKRLSETEDEGVDAGTSSSSLDEQPEPHLRIPIPPHPKTDILLSNISCEELAQLEEYLKMSGISSSDPEELDEEGVMQLRSCVSRFLALKINQEGAEHFGGKKSVSFAEKVNVLPKNSEVKPPNNSPNASAFAHQRHYQNKPLADMPICEEGEVSPERYSSPHPTPLHIRQQTYDLNQKRLLISAVTDSVEKLIHHFSPASNQAELMTFGDSTYNPTCAKIALSSLCPAIYAVLSDGLKPNLETSFGPISNSVWQVVEASAQQGPLTKALNDLVMRINSEDAITEGLVKFNAFVFGLLNVRSLDAWMSYLRTRESVLKKHYNSDSLLILAHTGGAAVRGLLDTLISALEPLALLPFQFDLLFEYRQLHQSLKRMDSYQQPLSPTHVKAPSPTNLTLKQWNLMKLAHSIQSISAHSISDTEEVSTATTVRHFSPEQTTDPSLPDLLNSSASTKTQYKSDKIRPRSCVEPGVLSKPNFRLGEDVTSVARKRWSGISLTSKLYQAYDRLAHEDTEEEYTDSLENCNNRMNKTNRQEEKSNSSNSNEEIPQFAEDGPESLDSNLSDEKPLNGKRFRKLQQKWEMLSGKDSSNSPPLSPTHVNKSKIPRPVTSPVRPSGIPVPVVSPTNKTGKVTKKVITPPGNNKKTVSGIVKTPSGNNLVRNGSSKKINVNTRTSRLDQLENNTETPKHIARPSSLPYKPVSTQNKNSKVAQPRRAVSSSLGRKPTVQTQNSKMVRTLSHRLPTESGHLSYNEGERLKVILEVDEKWLLCCRGTQKGLVPRSAVIADTGRF</sequence>
<keyword evidence="7" id="KW-1185">Reference proteome</keyword>
<dbReference type="PANTHER" id="PTHR15591">
    <property type="entry name" value="RUN AND SH3 DOMAIN CONTAINING"/>
    <property type="match status" value="1"/>
</dbReference>
<feature type="region of interest" description="Disordered" evidence="3">
    <location>
        <begin position="770"/>
        <end position="805"/>
    </location>
</feature>
<evidence type="ECO:0000313" key="7">
    <source>
        <dbReference type="Proteomes" id="UP000801492"/>
    </source>
</evidence>
<feature type="region of interest" description="Disordered" evidence="3">
    <location>
        <begin position="547"/>
        <end position="578"/>
    </location>
</feature>
<feature type="domain" description="RUN" evidence="5">
    <location>
        <begin position="1138"/>
        <end position="1284"/>
    </location>
</feature>
<feature type="compositionally biased region" description="Polar residues" evidence="3">
    <location>
        <begin position="830"/>
        <end position="842"/>
    </location>
</feature>
<feature type="compositionally biased region" description="Low complexity" evidence="3">
    <location>
        <begin position="551"/>
        <end position="567"/>
    </location>
</feature>
<feature type="region of interest" description="Disordered" evidence="3">
    <location>
        <begin position="363"/>
        <end position="397"/>
    </location>
</feature>
<dbReference type="SUPFAM" id="SSF140741">
    <property type="entry name" value="RUN domain-like"/>
    <property type="match status" value="1"/>
</dbReference>
<feature type="compositionally biased region" description="Polar residues" evidence="3">
    <location>
        <begin position="1572"/>
        <end position="1592"/>
    </location>
</feature>
<evidence type="ECO:0000256" key="3">
    <source>
        <dbReference type="SAM" id="MobiDB-lite"/>
    </source>
</evidence>
<feature type="compositionally biased region" description="Polar residues" evidence="3">
    <location>
        <begin position="790"/>
        <end position="805"/>
    </location>
</feature>
<dbReference type="InterPro" id="IPR037213">
    <property type="entry name" value="Run_dom_sf"/>
</dbReference>
<feature type="compositionally biased region" description="Polar residues" evidence="3">
    <location>
        <begin position="420"/>
        <end position="440"/>
    </location>
</feature>
<feature type="region of interest" description="Disordered" evidence="3">
    <location>
        <begin position="480"/>
        <end position="526"/>
    </location>
</feature>
<feature type="region of interest" description="Disordered" evidence="3">
    <location>
        <begin position="414"/>
        <end position="441"/>
    </location>
</feature>
<feature type="compositionally biased region" description="Polar residues" evidence="3">
    <location>
        <begin position="1345"/>
        <end position="1375"/>
    </location>
</feature>
<evidence type="ECO:0000313" key="6">
    <source>
        <dbReference type="EMBL" id="KAF2894552.1"/>
    </source>
</evidence>
<feature type="region of interest" description="Disordered" evidence="3">
    <location>
        <begin position="1345"/>
        <end position="1382"/>
    </location>
</feature>
<feature type="compositionally biased region" description="Polar residues" evidence="3">
    <location>
        <begin position="17"/>
        <end position="30"/>
    </location>
</feature>
<evidence type="ECO:0008006" key="8">
    <source>
        <dbReference type="Google" id="ProtNLM"/>
    </source>
</evidence>
<dbReference type="Gene3D" id="1.20.58.900">
    <property type="match status" value="1"/>
</dbReference>
<feature type="compositionally biased region" description="Low complexity" evidence="3">
    <location>
        <begin position="509"/>
        <end position="525"/>
    </location>
</feature>
<dbReference type="CDD" id="cd17685">
    <property type="entry name" value="RUN_RUSC"/>
    <property type="match status" value="1"/>
</dbReference>
<feature type="region of interest" description="Disordered" evidence="3">
    <location>
        <begin position="1502"/>
        <end position="1646"/>
    </location>
</feature>
<feature type="compositionally biased region" description="Polar residues" evidence="3">
    <location>
        <begin position="293"/>
        <end position="305"/>
    </location>
</feature>
<dbReference type="CDD" id="cd11810">
    <property type="entry name" value="SH3_RUSC1_like"/>
    <property type="match status" value="1"/>
</dbReference>
<dbReference type="PROSITE" id="PS50826">
    <property type="entry name" value="RUN"/>
    <property type="match status" value="1"/>
</dbReference>
<feature type="region of interest" description="Disordered" evidence="3">
    <location>
        <begin position="1"/>
        <end position="30"/>
    </location>
</feature>
<evidence type="ECO:0000259" key="5">
    <source>
        <dbReference type="PROSITE" id="PS50826"/>
    </source>
</evidence>
<reference evidence="6" key="1">
    <citation type="submission" date="2019-08" db="EMBL/GenBank/DDBJ databases">
        <title>The genome of the North American firefly Photinus pyralis.</title>
        <authorList>
            <consortium name="Photinus pyralis genome working group"/>
            <person name="Fallon T.R."/>
            <person name="Sander Lower S.E."/>
            <person name="Weng J.-K."/>
        </authorList>
    </citation>
    <scope>NUCLEOTIDE SEQUENCE</scope>
    <source>
        <strain evidence="6">TRF0915ILg1</strain>
        <tissue evidence="6">Whole body</tissue>
    </source>
</reference>
<keyword evidence="1 2" id="KW-0728">SH3 domain</keyword>
<organism evidence="6 7">
    <name type="scientific">Ignelater luminosus</name>
    <name type="common">Cucubano</name>
    <name type="synonym">Pyrophorus luminosus</name>
    <dbReference type="NCBI Taxonomy" id="2038154"/>
    <lineage>
        <taxon>Eukaryota</taxon>
        <taxon>Metazoa</taxon>
        <taxon>Ecdysozoa</taxon>
        <taxon>Arthropoda</taxon>
        <taxon>Hexapoda</taxon>
        <taxon>Insecta</taxon>
        <taxon>Pterygota</taxon>
        <taxon>Neoptera</taxon>
        <taxon>Endopterygota</taxon>
        <taxon>Coleoptera</taxon>
        <taxon>Polyphaga</taxon>
        <taxon>Elateriformia</taxon>
        <taxon>Elateroidea</taxon>
        <taxon>Elateridae</taxon>
        <taxon>Agrypninae</taxon>
        <taxon>Pyrophorini</taxon>
        <taxon>Ignelater</taxon>
    </lineage>
</organism>
<dbReference type="InterPro" id="IPR004012">
    <property type="entry name" value="Run_dom"/>
</dbReference>
<feature type="domain" description="SH3" evidence="4">
    <location>
        <begin position="1648"/>
        <end position="1707"/>
    </location>
</feature>
<dbReference type="PROSITE" id="PS50002">
    <property type="entry name" value="SH3"/>
    <property type="match status" value="1"/>
</dbReference>
<dbReference type="SUPFAM" id="SSF50044">
    <property type="entry name" value="SH3-domain"/>
    <property type="match status" value="1"/>
</dbReference>
<feature type="compositionally biased region" description="Low complexity" evidence="3">
    <location>
        <begin position="366"/>
        <end position="376"/>
    </location>
</feature>
<dbReference type="SMART" id="SM00326">
    <property type="entry name" value="SH3"/>
    <property type="match status" value="1"/>
</dbReference>
<dbReference type="SMART" id="SM00593">
    <property type="entry name" value="RUN"/>
    <property type="match status" value="1"/>
</dbReference>